<name>A0A8U0HX89_9EURY</name>
<dbReference type="GeneID" id="72184650"/>
<dbReference type="PANTHER" id="PTHR32303">
    <property type="entry name" value="QUINOPROTEIN ALCOHOL DEHYDROGENASE (CYTOCHROME C)"/>
    <property type="match status" value="1"/>
</dbReference>
<keyword evidence="3" id="KW-0560">Oxidoreductase</keyword>
<keyword evidence="6" id="KW-1185">Reference proteome</keyword>
<dbReference type="RefSeq" id="WP_248651577.1">
    <property type="nucleotide sequence ID" value="NZ_CP096659.1"/>
</dbReference>
<comment type="cofactor">
    <cofactor evidence="1">
        <name>pyrroloquinoline quinone</name>
        <dbReference type="ChEBI" id="CHEBI:58442"/>
    </cofactor>
</comment>
<evidence type="ECO:0000256" key="1">
    <source>
        <dbReference type="ARBA" id="ARBA00001931"/>
    </source>
</evidence>
<dbReference type="InterPro" id="IPR018391">
    <property type="entry name" value="PQQ_b-propeller_rpt"/>
</dbReference>
<dbReference type="SUPFAM" id="SSF50998">
    <property type="entry name" value="Quinoprotein alcohol dehydrogenase-like"/>
    <property type="match status" value="1"/>
</dbReference>
<evidence type="ECO:0000256" key="2">
    <source>
        <dbReference type="ARBA" id="ARBA00008156"/>
    </source>
</evidence>
<feature type="domain" description="Pyrrolo-quinoline quinone repeat" evidence="4">
    <location>
        <begin position="43"/>
        <end position="369"/>
    </location>
</feature>
<dbReference type="AlphaFoldDB" id="A0A8U0HX89"/>
<proteinExistence type="inferred from homology"/>
<protein>
    <submittedName>
        <fullName evidence="5">PQQ-binding-like beta-propeller repeat protein</fullName>
    </submittedName>
</protein>
<dbReference type="Gene3D" id="2.140.10.10">
    <property type="entry name" value="Quinoprotein alcohol dehydrogenase-like superfamily"/>
    <property type="match status" value="1"/>
</dbReference>
<evidence type="ECO:0000313" key="5">
    <source>
        <dbReference type="EMBL" id="UPV75537.1"/>
    </source>
</evidence>
<dbReference type="KEGG" id="halx:M0R89_05585"/>
<evidence type="ECO:0000259" key="4">
    <source>
        <dbReference type="Pfam" id="PF01011"/>
    </source>
</evidence>
<gene>
    <name evidence="5" type="ORF">M0R89_05585</name>
</gene>
<feature type="domain" description="Pyrrolo-quinoline quinone repeat" evidence="4">
    <location>
        <begin position="390"/>
        <end position="545"/>
    </location>
</feature>
<dbReference type="EMBL" id="CP096659">
    <property type="protein sequence ID" value="UPV75537.1"/>
    <property type="molecule type" value="Genomic_DNA"/>
</dbReference>
<dbReference type="SMART" id="SM00564">
    <property type="entry name" value="PQQ"/>
    <property type="match status" value="4"/>
</dbReference>
<organism evidence="5 6">
    <name type="scientific">Halorussus limi</name>
    <dbReference type="NCBI Taxonomy" id="2938695"/>
    <lineage>
        <taxon>Archaea</taxon>
        <taxon>Methanobacteriati</taxon>
        <taxon>Methanobacteriota</taxon>
        <taxon>Stenosarchaea group</taxon>
        <taxon>Halobacteria</taxon>
        <taxon>Halobacteriales</taxon>
        <taxon>Haladaptataceae</taxon>
        <taxon>Halorussus</taxon>
    </lineage>
</organism>
<reference evidence="5 6" key="1">
    <citation type="submission" date="2022-04" db="EMBL/GenBank/DDBJ databases">
        <title>Diverse halophilic archaea isolated from saline environments.</title>
        <authorList>
            <person name="Cui H.-L."/>
        </authorList>
    </citation>
    <scope>NUCLEOTIDE SEQUENCE [LARGE SCALE GENOMIC DNA]</scope>
    <source>
        <strain evidence="5 6">XZYJT49</strain>
    </source>
</reference>
<dbReference type="Pfam" id="PF01011">
    <property type="entry name" value="PQQ"/>
    <property type="match status" value="2"/>
</dbReference>
<evidence type="ECO:0000313" key="6">
    <source>
        <dbReference type="Proteomes" id="UP000830729"/>
    </source>
</evidence>
<comment type="similarity">
    <text evidence="2">Belongs to the bacterial PQQ dehydrogenase family.</text>
</comment>
<accession>A0A8U0HX89</accession>
<evidence type="ECO:0000256" key="3">
    <source>
        <dbReference type="ARBA" id="ARBA00023002"/>
    </source>
</evidence>
<dbReference type="GO" id="GO:0016491">
    <property type="term" value="F:oxidoreductase activity"/>
    <property type="evidence" value="ECO:0007669"/>
    <property type="project" value="UniProtKB-KW"/>
</dbReference>
<dbReference type="Proteomes" id="UP000830729">
    <property type="component" value="Chromosome"/>
</dbReference>
<dbReference type="InterPro" id="IPR011047">
    <property type="entry name" value="Quinoprotein_ADH-like_sf"/>
</dbReference>
<sequence>MQDGHIPKPGTAEIEQYENVDDIPKREVTQKQLLDSGDDPEGWLLYGNNYERHHFSTADIITPKNVSNLSLEWKHETVQNARQAAWFQGSVLVIPGDPPIIYQTNGTEQTRAINARTGEVLWFHQYHPKGIVSESEPPANRGVGVLGDTVYKATLDHGVLALNRYDGTEKWYYNGAYEYRGETAEGSRQLAMHDELQTWKRNRSQASNYPIVPFEDMFVMGSSGGEWGVHGWADGVTTDGEQAWHTGMTPPDQWVGDAWKHGGSTVWQAPAIDPESGTTVLPTGNPGPWFGTVRPGWNPYSAGKVAVDFHSGDVKWNYQESPHDWWDYDSPSPAVIYEAEMDGETRKLASWPGKTGWVYTVDLETGDLVERSEEYVEHINTWAIPPQNMEDAEWTAPHLLGGTDPQPSSFDPQRRTLFLKANNQPMKMAWSYIDYEMGEEYKGETFITASDNQQGSIPEWEKPPGNITALDPVTGKIKWQDWMDEAPWGGLLSTTTGLTFAGTPSGNLVAYDSETGDRLWTEQIIPRLDGNPVTWVDPTTGKQYVYIQGGGGTEQNVIAVYSMEG</sequence>
<dbReference type="InterPro" id="IPR002372">
    <property type="entry name" value="PQQ_rpt_dom"/>
</dbReference>